<evidence type="ECO:0008006" key="7">
    <source>
        <dbReference type="Google" id="ProtNLM"/>
    </source>
</evidence>
<dbReference type="PRINTS" id="PR00783">
    <property type="entry name" value="MINTRINSICP"/>
</dbReference>
<accession>A0A6C0ID03</accession>
<sequence>MFQAYIVEFFSTMFFVYVLLATGNPLAIGATLALITLLTHSISGGYVNPAVTLVMSSAGQLPSADVIPYCLAEVFGGLVALEIYKRVKT</sequence>
<proteinExistence type="predicted"/>
<keyword evidence="3 5" id="KW-1133">Transmembrane helix</keyword>
<feature type="transmembrane region" description="Helical" evidence="5">
    <location>
        <begin position="12"/>
        <end position="38"/>
    </location>
</feature>
<dbReference type="SUPFAM" id="SSF81338">
    <property type="entry name" value="Aquaporin-like"/>
    <property type="match status" value="1"/>
</dbReference>
<dbReference type="InterPro" id="IPR000425">
    <property type="entry name" value="MIP"/>
</dbReference>
<keyword evidence="2 5" id="KW-0812">Transmembrane</keyword>
<dbReference type="InterPro" id="IPR023271">
    <property type="entry name" value="Aquaporin-like"/>
</dbReference>
<reference evidence="6" key="1">
    <citation type="journal article" date="2020" name="Nature">
        <title>Giant virus diversity and host interactions through global metagenomics.</title>
        <authorList>
            <person name="Schulz F."/>
            <person name="Roux S."/>
            <person name="Paez-Espino D."/>
            <person name="Jungbluth S."/>
            <person name="Walsh D.A."/>
            <person name="Denef V.J."/>
            <person name="McMahon K.D."/>
            <person name="Konstantinidis K.T."/>
            <person name="Eloe-Fadrosh E.A."/>
            <person name="Kyrpides N.C."/>
            <person name="Woyke T."/>
        </authorList>
    </citation>
    <scope>NUCLEOTIDE SEQUENCE</scope>
    <source>
        <strain evidence="6">GVMAG-M-3300023184-68</strain>
    </source>
</reference>
<name>A0A6C0ID03_9ZZZZ</name>
<evidence type="ECO:0000256" key="1">
    <source>
        <dbReference type="ARBA" id="ARBA00004141"/>
    </source>
</evidence>
<dbReference type="GO" id="GO:0016020">
    <property type="term" value="C:membrane"/>
    <property type="evidence" value="ECO:0007669"/>
    <property type="project" value="UniProtKB-SubCell"/>
</dbReference>
<dbReference type="EMBL" id="MN740153">
    <property type="protein sequence ID" value="QHT90307.1"/>
    <property type="molecule type" value="Genomic_DNA"/>
</dbReference>
<comment type="subcellular location">
    <subcellularLocation>
        <location evidence="1">Membrane</location>
        <topology evidence="1">Multi-pass membrane protein</topology>
    </subcellularLocation>
</comment>
<evidence type="ECO:0000256" key="3">
    <source>
        <dbReference type="ARBA" id="ARBA00022989"/>
    </source>
</evidence>
<dbReference type="Pfam" id="PF00230">
    <property type="entry name" value="MIP"/>
    <property type="match status" value="1"/>
</dbReference>
<dbReference type="Gene3D" id="1.20.1080.10">
    <property type="entry name" value="Glycerol uptake facilitator protein"/>
    <property type="match status" value="1"/>
</dbReference>
<dbReference type="AlphaFoldDB" id="A0A6C0ID03"/>
<evidence type="ECO:0000256" key="4">
    <source>
        <dbReference type="ARBA" id="ARBA00023136"/>
    </source>
</evidence>
<protein>
    <recommendedName>
        <fullName evidence="7">Major intrinsic protein</fullName>
    </recommendedName>
</protein>
<evidence type="ECO:0000256" key="2">
    <source>
        <dbReference type="ARBA" id="ARBA00022692"/>
    </source>
</evidence>
<feature type="transmembrane region" description="Helical" evidence="5">
    <location>
        <begin position="66"/>
        <end position="84"/>
    </location>
</feature>
<dbReference type="GO" id="GO:0015267">
    <property type="term" value="F:channel activity"/>
    <property type="evidence" value="ECO:0007669"/>
    <property type="project" value="InterPro"/>
</dbReference>
<evidence type="ECO:0000256" key="5">
    <source>
        <dbReference type="SAM" id="Phobius"/>
    </source>
</evidence>
<organism evidence="6">
    <name type="scientific">viral metagenome</name>
    <dbReference type="NCBI Taxonomy" id="1070528"/>
    <lineage>
        <taxon>unclassified sequences</taxon>
        <taxon>metagenomes</taxon>
        <taxon>organismal metagenomes</taxon>
    </lineage>
</organism>
<keyword evidence="4 5" id="KW-0472">Membrane</keyword>
<evidence type="ECO:0000313" key="6">
    <source>
        <dbReference type="EMBL" id="QHT90307.1"/>
    </source>
</evidence>